<gene>
    <name evidence="1" type="ORF">AWRI1631_121880</name>
</gene>
<dbReference type="Proteomes" id="UP000008988">
    <property type="component" value="Unassembled WGS sequence"/>
</dbReference>
<organism evidence="1 2">
    <name type="scientific">Saccharomyces cerevisiae (strain AWRI1631)</name>
    <name type="common">Baker's yeast</name>
    <dbReference type="NCBI Taxonomy" id="545124"/>
    <lineage>
        <taxon>Eukaryota</taxon>
        <taxon>Fungi</taxon>
        <taxon>Dikarya</taxon>
        <taxon>Ascomycota</taxon>
        <taxon>Saccharomycotina</taxon>
        <taxon>Saccharomycetes</taxon>
        <taxon>Saccharomycetales</taxon>
        <taxon>Saccharomycetaceae</taxon>
        <taxon>Saccharomyces</taxon>
    </lineage>
</organism>
<evidence type="ECO:0000313" key="2">
    <source>
        <dbReference type="Proteomes" id="UP000008988"/>
    </source>
</evidence>
<protein>
    <submittedName>
        <fullName evidence="1">Uncharacterized protein</fullName>
    </submittedName>
</protein>
<accession>B5VN68</accession>
<dbReference type="EMBL" id="ABSV01001612">
    <property type="protein sequence ID" value="EDZ70623.1"/>
    <property type="molecule type" value="Genomic_DNA"/>
</dbReference>
<evidence type="ECO:0000313" key="1">
    <source>
        <dbReference type="EMBL" id="EDZ70623.1"/>
    </source>
</evidence>
<reference evidence="1 2" key="1">
    <citation type="journal article" date="2008" name="FEMS Yeast Res.">
        <title>Comparative genome analysis of a Saccharomyces cerevisiae wine strain.</title>
        <authorList>
            <person name="Borneman A.R."/>
            <person name="Forgan A.H."/>
            <person name="Pretorius I.S."/>
            <person name="Chambers P.J."/>
        </authorList>
    </citation>
    <scope>NUCLEOTIDE SEQUENCE [LARGE SCALE GENOMIC DNA]</scope>
    <source>
        <strain evidence="1 2">AWRI1631</strain>
    </source>
</reference>
<name>B5VN68_YEAS6</name>
<comment type="caution">
    <text evidence="1">The sequence shown here is derived from an EMBL/GenBank/DDBJ whole genome shotgun (WGS) entry which is preliminary data.</text>
</comment>
<dbReference type="AlphaFoldDB" id="B5VN68"/>
<sequence>MHYRRNLHYRPCYNYHLNPPQMKVHLPDLRNLELLSVAQVLMSFSLTSLGPSWRVLRWLFLHLLEAVRRCSLCSLVLLLLKLLIQHYRFLGGFYFYHHQIYEDLSCIFL</sequence>
<proteinExistence type="predicted"/>